<feature type="transmembrane region" description="Helical" evidence="1">
    <location>
        <begin position="20"/>
        <end position="40"/>
    </location>
</feature>
<feature type="transmembrane region" description="Helical" evidence="1">
    <location>
        <begin position="77"/>
        <end position="98"/>
    </location>
</feature>
<accession>A0ABM8Z9C6</accession>
<proteinExistence type="predicted"/>
<protein>
    <recommendedName>
        <fullName evidence="4">Sugar efflux transporter for intercellular exchange</fullName>
    </recommendedName>
</protein>
<gene>
    <name evidence="2" type="ORF">WGH24286_00488</name>
</gene>
<dbReference type="EMBL" id="CAKKNT010000004">
    <property type="protein sequence ID" value="CAH0418072.1"/>
    <property type="molecule type" value="Genomic_DNA"/>
</dbReference>
<dbReference type="Gene3D" id="1.20.1280.290">
    <property type="match status" value="1"/>
</dbReference>
<evidence type="ECO:0000256" key="1">
    <source>
        <dbReference type="SAM" id="Phobius"/>
    </source>
</evidence>
<evidence type="ECO:0000313" key="2">
    <source>
        <dbReference type="EMBL" id="CAH0418072.1"/>
    </source>
</evidence>
<keyword evidence="1" id="KW-0812">Transmembrane</keyword>
<name>A0ABM8Z9C6_9LACO</name>
<dbReference type="RefSeq" id="WP_230098180.1">
    <property type="nucleotide sequence ID" value="NZ_CAKKNT010000004.1"/>
</dbReference>
<dbReference type="InterPro" id="IPR004316">
    <property type="entry name" value="SWEET_rpt"/>
</dbReference>
<keyword evidence="3" id="KW-1185">Reference proteome</keyword>
<evidence type="ECO:0000313" key="3">
    <source>
        <dbReference type="Proteomes" id="UP000789719"/>
    </source>
</evidence>
<keyword evidence="1" id="KW-1133">Transmembrane helix</keyword>
<dbReference type="Pfam" id="PF03083">
    <property type="entry name" value="MtN3_slv"/>
    <property type="match status" value="1"/>
</dbReference>
<feature type="transmembrane region" description="Helical" evidence="1">
    <location>
        <begin position="52"/>
        <end position="70"/>
    </location>
</feature>
<organism evidence="2 3">
    <name type="scientific">Periweissella ghanensis</name>
    <dbReference type="NCBI Taxonomy" id="467997"/>
    <lineage>
        <taxon>Bacteria</taxon>
        <taxon>Bacillati</taxon>
        <taxon>Bacillota</taxon>
        <taxon>Bacilli</taxon>
        <taxon>Lactobacillales</taxon>
        <taxon>Lactobacillaceae</taxon>
        <taxon>Periweissella</taxon>
    </lineage>
</organism>
<comment type="caution">
    <text evidence="2">The sequence shown here is derived from an EMBL/GenBank/DDBJ whole genome shotgun (WGS) entry which is preliminary data.</text>
</comment>
<keyword evidence="1" id="KW-0472">Membrane</keyword>
<evidence type="ECO:0008006" key="4">
    <source>
        <dbReference type="Google" id="ProtNLM"/>
    </source>
</evidence>
<reference evidence="2 3" key="1">
    <citation type="submission" date="2021-11" db="EMBL/GenBank/DDBJ databases">
        <authorList>
            <person name="Depoorter E."/>
        </authorList>
    </citation>
    <scope>NUCLEOTIDE SEQUENCE [LARGE SCALE GENOMIC DNA]</scope>
    <source>
        <strain evidence="2 3">LMG 24286</strain>
    </source>
</reference>
<sequence>MSKENNANSAELQRQHREQVISKLAMITCISMYVSYIPQLIANFSGQPVNPIQPLVAGINATLWVIYGLIQDTKDWPLVISNFPGIIFGLLTALTVYVH</sequence>
<dbReference type="Proteomes" id="UP000789719">
    <property type="component" value="Unassembled WGS sequence"/>
</dbReference>